<feature type="compositionally biased region" description="Low complexity" evidence="4">
    <location>
        <begin position="741"/>
        <end position="771"/>
    </location>
</feature>
<feature type="compositionally biased region" description="Polar residues" evidence="4">
    <location>
        <begin position="882"/>
        <end position="895"/>
    </location>
</feature>
<organism evidence="6 7">
    <name type="scientific">Prorocentrum cordatum</name>
    <dbReference type="NCBI Taxonomy" id="2364126"/>
    <lineage>
        <taxon>Eukaryota</taxon>
        <taxon>Sar</taxon>
        <taxon>Alveolata</taxon>
        <taxon>Dinophyceae</taxon>
        <taxon>Prorocentrales</taxon>
        <taxon>Prorocentraceae</taxon>
        <taxon>Prorocentrum</taxon>
    </lineage>
</organism>
<feature type="domain" description="Spondin-like TSP1" evidence="5">
    <location>
        <begin position="406"/>
        <end position="458"/>
    </location>
</feature>
<evidence type="ECO:0000259" key="5">
    <source>
        <dbReference type="Pfam" id="PF19028"/>
    </source>
</evidence>
<sequence length="953" mass="99485">AGTVVVQGSISGVRAVEDDVQGRGLPATVDVVTVEVDMFYPGRMVTCVVTTEAAPDGFTPEMSVLEDCARDDPSATFPRCHGKATTPSQFSGTGWNQVHIPLDLDPSGVPAPGDVASLHVWCWDPGLCSNDLCVVPANNVGAVVERKNWLQQTDNAWTAVVATPFTLSLPLADNFDISQQWARAKIVEKGSSCKSRVLSDAVEGLECVEAGAGKCEPAPDLWLPETFGAGTLTELRWSGLRVLTDGVFDVCYCDRHYEQACMNWTLVGELTVQGPESVGTARYETEPQEPFDVTLRGSGFTSGDRLRIVTEGVACTALAAQEVTPVEDSEPGTNSSSRRLSVDWYSGPPSFSNSTHQTWEDILLIGAPAGVTCDICWCSGLNNVCTLASRYTVWLGKVTVDNMADCVLSDWVEAGDCSRPCDGGVQVWSRDVVTQAFGNGEACPSVLTEERPCNEDSCPLAAPQRVYTYPAAIAVDSPFQVTVEGTWLSPVADRVLIVGGDDECGDAQKHFGGAACNQYGSHDTKIVCGDGVNSITLPTAGTYRLCFCDASAAQGGCSSVGAYMLEPLEGGTFEVHDAVMPPGAEAGEDALDARILVGIGLLVSCCCMCCCACWKCFMGRAHAVDGQDVLPIEDTKPMERLAIIDSGAAQHGSAAPPGADPLAQHIQALAYYEAYYQSLGYPPGAATQAMGGPQPAMPALCAPPPAALPSHGAPQPTMLPTALPGMTPMAPAAPATPPPLAIAGPRPRSGAPSPRLSSRGGGPSPRRGGPAKSFKELIEEAKQRDAGVAFTDMGLSPMPTPTATPRIADGDVTPRPTSGGSPSKGPLAIEDGSSAEGAGGLGRPRSAGQRLRQPQLSNRSTNVSVTTTPRTSGDPPRLARSDSASSAGSLVLSETTMDESSRPNTAGLDGLALAEPVLDLCGDGMTPRQDPAAGAPPLTPVSEEPAEVQYFML</sequence>
<keyword evidence="3" id="KW-0325">Glycoprotein</keyword>
<evidence type="ECO:0000313" key="6">
    <source>
        <dbReference type="EMBL" id="CAK0873821.1"/>
    </source>
</evidence>
<feature type="region of interest" description="Disordered" evidence="4">
    <location>
        <begin position="789"/>
        <end position="944"/>
    </location>
</feature>
<proteinExistence type="predicted"/>
<evidence type="ECO:0000256" key="1">
    <source>
        <dbReference type="ARBA" id="ARBA00022729"/>
    </source>
</evidence>
<dbReference type="EMBL" id="CAUYUJ010017327">
    <property type="protein sequence ID" value="CAK0873821.1"/>
    <property type="molecule type" value="Genomic_DNA"/>
</dbReference>
<dbReference type="Pfam" id="PF19028">
    <property type="entry name" value="TSP1_spondin"/>
    <property type="match status" value="1"/>
</dbReference>
<evidence type="ECO:0000256" key="4">
    <source>
        <dbReference type="SAM" id="MobiDB-lite"/>
    </source>
</evidence>
<reference evidence="6" key="1">
    <citation type="submission" date="2023-10" db="EMBL/GenBank/DDBJ databases">
        <authorList>
            <person name="Chen Y."/>
            <person name="Shah S."/>
            <person name="Dougan E. K."/>
            <person name="Thang M."/>
            <person name="Chan C."/>
        </authorList>
    </citation>
    <scope>NUCLEOTIDE SEQUENCE [LARGE SCALE GENOMIC DNA]</scope>
</reference>
<dbReference type="SMART" id="SM00209">
    <property type="entry name" value="TSP1"/>
    <property type="match status" value="1"/>
</dbReference>
<evidence type="ECO:0000256" key="2">
    <source>
        <dbReference type="ARBA" id="ARBA00023157"/>
    </source>
</evidence>
<dbReference type="PROSITE" id="PS50092">
    <property type="entry name" value="TSP1"/>
    <property type="match status" value="1"/>
</dbReference>
<keyword evidence="2" id="KW-1015">Disulfide bond</keyword>
<dbReference type="Gene3D" id="2.20.100.10">
    <property type="entry name" value="Thrombospondin type-1 (TSP1) repeat"/>
    <property type="match status" value="1"/>
</dbReference>
<dbReference type="InterPro" id="IPR000884">
    <property type="entry name" value="TSP1_rpt"/>
</dbReference>
<feature type="compositionally biased region" description="Low complexity" evidence="4">
    <location>
        <begin position="720"/>
        <end position="733"/>
    </location>
</feature>
<dbReference type="InterPro" id="IPR044004">
    <property type="entry name" value="TSP1_spondin_dom"/>
</dbReference>
<feature type="region of interest" description="Disordered" evidence="4">
    <location>
        <begin position="707"/>
        <end position="771"/>
    </location>
</feature>
<protein>
    <recommendedName>
        <fullName evidence="5">Spondin-like TSP1 domain-containing protein</fullName>
    </recommendedName>
</protein>
<evidence type="ECO:0000256" key="3">
    <source>
        <dbReference type="ARBA" id="ARBA00023180"/>
    </source>
</evidence>
<keyword evidence="1" id="KW-0732">Signal</keyword>
<feature type="compositionally biased region" description="Low complexity" evidence="4">
    <location>
        <begin position="857"/>
        <end position="872"/>
    </location>
</feature>
<dbReference type="SUPFAM" id="SSF82895">
    <property type="entry name" value="TSP-1 type 1 repeat"/>
    <property type="match status" value="1"/>
</dbReference>
<evidence type="ECO:0000313" key="7">
    <source>
        <dbReference type="Proteomes" id="UP001189429"/>
    </source>
</evidence>
<gene>
    <name evidence="6" type="ORF">PCOR1329_LOCUS58920</name>
</gene>
<name>A0ABN9VLL4_9DINO</name>
<accession>A0ABN9VLL4</accession>
<comment type="caution">
    <text evidence="6">The sequence shown here is derived from an EMBL/GenBank/DDBJ whole genome shotgun (WGS) entry which is preliminary data.</text>
</comment>
<dbReference type="InterPro" id="IPR036383">
    <property type="entry name" value="TSP1_rpt_sf"/>
</dbReference>
<keyword evidence="7" id="KW-1185">Reference proteome</keyword>
<dbReference type="Proteomes" id="UP001189429">
    <property type="component" value="Unassembled WGS sequence"/>
</dbReference>
<feature type="non-terminal residue" evidence="6">
    <location>
        <position position="1"/>
    </location>
</feature>